<organism evidence="4 5">
    <name type="scientific">Arachis hypogaea</name>
    <name type="common">Peanut</name>
    <dbReference type="NCBI Taxonomy" id="3818"/>
    <lineage>
        <taxon>Eukaryota</taxon>
        <taxon>Viridiplantae</taxon>
        <taxon>Streptophyta</taxon>
        <taxon>Embryophyta</taxon>
        <taxon>Tracheophyta</taxon>
        <taxon>Spermatophyta</taxon>
        <taxon>Magnoliopsida</taxon>
        <taxon>eudicotyledons</taxon>
        <taxon>Gunneridae</taxon>
        <taxon>Pentapetalae</taxon>
        <taxon>rosids</taxon>
        <taxon>fabids</taxon>
        <taxon>Fabales</taxon>
        <taxon>Fabaceae</taxon>
        <taxon>Papilionoideae</taxon>
        <taxon>50 kb inversion clade</taxon>
        <taxon>dalbergioids sensu lato</taxon>
        <taxon>Dalbergieae</taxon>
        <taxon>Pterocarpus clade</taxon>
        <taxon>Arachis</taxon>
    </lineage>
</organism>
<reference evidence="4 5" key="1">
    <citation type="submission" date="2019-01" db="EMBL/GenBank/DDBJ databases">
        <title>Sequencing of cultivated peanut Arachis hypogaea provides insights into genome evolution and oil improvement.</title>
        <authorList>
            <person name="Chen X."/>
        </authorList>
    </citation>
    <scope>NUCLEOTIDE SEQUENCE [LARGE SCALE GENOMIC DNA]</scope>
    <source>
        <strain evidence="5">cv. Fuhuasheng</strain>
        <tissue evidence="4">Leaves</tissue>
    </source>
</reference>
<evidence type="ECO:0000256" key="1">
    <source>
        <dbReference type="SAM" id="MobiDB-lite"/>
    </source>
</evidence>
<protein>
    <recommendedName>
        <fullName evidence="3">Spt6 acidic N-terminal domain-containing protein</fullName>
    </recommendedName>
</protein>
<comment type="caution">
    <text evidence="4">The sequence shown here is derived from an EMBL/GenBank/DDBJ whole genome shotgun (WGS) entry which is preliminary data.</text>
</comment>
<dbReference type="Proteomes" id="UP000289738">
    <property type="component" value="Chromosome B06"/>
</dbReference>
<keyword evidence="5" id="KW-1185">Reference proteome</keyword>
<evidence type="ECO:0000313" key="4">
    <source>
        <dbReference type="EMBL" id="RYR04091.1"/>
    </source>
</evidence>
<feature type="region of interest" description="Disordered" evidence="1">
    <location>
        <begin position="32"/>
        <end position="58"/>
    </location>
</feature>
<feature type="compositionally biased region" description="Acidic residues" evidence="1">
    <location>
        <begin position="32"/>
        <end position="49"/>
    </location>
</feature>
<proteinExistence type="predicted"/>
<accession>A0A444YQE4</accession>
<dbReference type="EMBL" id="SDMP01000016">
    <property type="protein sequence ID" value="RYR04091.1"/>
    <property type="molecule type" value="Genomic_DNA"/>
</dbReference>
<dbReference type="AlphaFoldDB" id="A0A444YQE4"/>
<evidence type="ECO:0000259" key="3">
    <source>
        <dbReference type="Pfam" id="PF14632"/>
    </source>
</evidence>
<dbReference type="InterPro" id="IPR028083">
    <property type="entry name" value="Spt6_acidic_N_dom"/>
</dbReference>
<evidence type="ECO:0000256" key="2">
    <source>
        <dbReference type="SAM" id="SignalP"/>
    </source>
</evidence>
<keyword evidence="2" id="KW-0732">Signal</keyword>
<dbReference type="Pfam" id="PF14632">
    <property type="entry name" value="SPT6_acidic"/>
    <property type="match status" value="1"/>
</dbReference>
<gene>
    <name evidence="4" type="ORF">Ahy_B06g083665</name>
</gene>
<name>A0A444YQE4_ARAHY</name>
<sequence>MMLCIVTDTLLLFLLNSEGQDEYENDGFIVDDVEDEDEQDEEERPESDDERQKKKKPKKKVEYVLDEDDYDLHIFSIIGL</sequence>
<feature type="signal peptide" evidence="2">
    <location>
        <begin position="1"/>
        <end position="19"/>
    </location>
</feature>
<feature type="domain" description="Spt6 acidic N-terminal" evidence="3">
    <location>
        <begin position="18"/>
        <end position="72"/>
    </location>
</feature>
<evidence type="ECO:0000313" key="5">
    <source>
        <dbReference type="Proteomes" id="UP000289738"/>
    </source>
</evidence>
<feature type="chain" id="PRO_5019572562" description="Spt6 acidic N-terminal domain-containing protein" evidence="2">
    <location>
        <begin position="20"/>
        <end position="80"/>
    </location>
</feature>